<dbReference type="GeneID" id="28840920"/>
<accession>A0A1B8GGP3</accession>
<dbReference type="RefSeq" id="XP_018128735.1">
    <property type="nucleotide sequence ID" value="XM_018276968.1"/>
</dbReference>
<reference evidence="1 2" key="1">
    <citation type="submission" date="2016-03" db="EMBL/GenBank/DDBJ databases">
        <title>Comparative genomics of Pseudogymnoascus destructans, the fungus causing white-nose syndrome of bats.</title>
        <authorList>
            <person name="Palmer J.M."/>
            <person name="Drees K.P."/>
            <person name="Foster J.T."/>
            <person name="Lindner D.L."/>
        </authorList>
    </citation>
    <scope>NUCLEOTIDE SEQUENCE [LARGE SCALE GENOMIC DNA]</scope>
    <source>
        <strain evidence="1 2">UAMH 10579</strain>
    </source>
</reference>
<protein>
    <submittedName>
        <fullName evidence="1">Uncharacterized protein</fullName>
    </submittedName>
</protein>
<dbReference type="Proteomes" id="UP000091956">
    <property type="component" value="Unassembled WGS sequence"/>
</dbReference>
<keyword evidence="2" id="KW-1185">Reference proteome</keyword>
<gene>
    <name evidence="1" type="ORF">VE01_07534</name>
</gene>
<organism evidence="1 2">
    <name type="scientific">Pseudogymnoascus verrucosus</name>
    <dbReference type="NCBI Taxonomy" id="342668"/>
    <lineage>
        <taxon>Eukaryota</taxon>
        <taxon>Fungi</taxon>
        <taxon>Dikarya</taxon>
        <taxon>Ascomycota</taxon>
        <taxon>Pezizomycotina</taxon>
        <taxon>Leotiomycetes</taxon>
        <taxon>Thelebolales</taxon>
        <taxon>Thelebolaceae</taxon>
        <taxon>Pseudogymnoascus</taxon>
    </lineage>
</organism>
<reference evidence="2" key="2">
    <citation type="journal article" date="2018" name="Nat. Commun.">
        <title>Extreme sensitivity to ultraviolet light in the fungal pathogen causing white-nose syndrome of bats.</title>
        <authorList>
            <person name="Palmer J.M."/>
            <person name="Drees K.P."/>
            <person name="Foster J.T."/>
            <person name="Lindner D.L."/>
        </authorList>
    </citation>
    <scope>NUCLEOTIDE SEQUENCE [LARGE SCALE GENOMIC DNA]</scope>
    <source>
        <strain evidence="2">UAMH 10579</strain>
    </source>
</reference>
<evidence type="ECO:0000313" key="2">
    <source>
        <dbReference type="Proteomes" id="UP000091956"/>
    </source>
</evidence>
<sequence>MWSVRDIVETTLAAAALVLGFCATPHALLQTWAFFRPNGETAKALRPTIIVNATVARGSSPKPTARQVNKDWMQRLIAKDLRRLVRQGRRRAEVDDRMVELLETLVTEQRARAPRNFSAFATFNFD</sequence>
<dbReference type="EMBL" id="KV460239">
    <property type="protein sequence ID" value="OBT95002.1"/>
    <property type="molecule type" value="Genomic_DNA"/>
</dbReference>
<proteinExistence type="predicted"/>
<evidence type="ECO:0000313" key="1">
    <source>
        <dbReference type="EMBL" id="OBT95002.1"/>
    </source>
</evidence>
<dbReference type="AlphaFoldDB" id="A0A1B8GGP3"/>
<name>A0A1B8GGP3_9PEZI</name>